<name>A0A9Q4B5I5_SALAG</name>
<comment type="function">
    <text evidence="10">Part of the binding-protein-dependent transport system for molybdenum; probably responsible for the translocation of the substrate across the membrane.</text>
</comment>
<keyword evidence="7 9" id="KW-1133">Transmembrane helix</keyword>
<dbReference type="RefSeq" id="WP_257823080.1">
    <property type="nucleotide sequence ID" value="NZ_JABXYM010000002.1"/>
</dbReference>
<evidence type="ECO:0000313" key="13">
    <source>
        <dbReference type="Proteomes" id="UP001057753"/>
    </source>
</evidence>
<feature type="transmembrane region" description="Helical" evidence="9">
    <location>
        <begin position="12"/>
        <end position="33"/>
    </location>
</feature>
<evidence type="ECO:0000256" key="1">
    <source>
        <dbReference type="ARBA" id="ARBA00004651"/>
    </source>
</evidence>
<dbReference type="Gene3D" id="1.10.3720.10">
    <property type="entry name" value="MetI-like"/>
    <property type="match status" value="1"/>
</dbReference>
<sequence>MTIQQFLTPVVISLQVILVASILSFVTALLAAWFMKDKSFRGRSLIETVMMLPLVLPPTVVGFGLLVIFGGQSWIGQAFEWLFSTRIVFSYWAAVIAAAVVAFPLIYQTLINAFENVDTELEQAARQMGANEKQLFMYVTFPLAWRSVITGYMLGFARGLGEFGATIMFAGNIPGQTQTMPTAIYSAVQTGQTEAAYYWVVALILFSFGLLSLVLRLRAKE</sequence>
<dbReference type="Pfam" id="PF00528">
    <property type="entry name" value="BPD_transp_1"/>
    <property type="match status" value="1"/>
</dbReference>
<feature type="transmembrane region" description="Helical" evidence="9">
    <location>
        <begin position="196"/>
        <end position="215"/>
    </location>
</feature>
<dbReference type="InterPro" id="IPR000515">
    <property type="entry name" value="MetI-like"/>
</dbReference>
<keyword evidence="6 9" id="KW-0812">Transmembrane</keyword>
<dbReference type="InterPro" id="IPR011867">
    <property type="entry name" value="ModB_ABC"/>
</dbReference>
<dbReference type="Proteomes" id="UP001057753">
    <property type="component" value="Unassembled WGS sequence"/>
</dbReference>
<evidence type="ECO:0000256" key="4">
    <source>
        <dbReference type="ARBA" id="ARBA00022475"/>
    </source>
</evidence>
<evidence type="ECO:0000259" key="11">
    <source>
        <dbReference type="PROSITE" id="PS50928"/>
    </source>
</evidence>
<evidence type="ECO:0000313" key="12">
    <source>
        <dbReference type="EMBL" id="MCR6098692.1"/>
    </source>
</evidence>
<dbReference type="PANTHER" id="PTHR30183">
    <property type="entry name" value="MOLYBDENUM TRANSPORT SYSTEM PERMEASE PROTEIN MODB"/>
    <property type="match status" value="1"/>
</dbReference>
<protein>
    <recommendedName>
        <fullName evidence="10">Molybdenum transport system permease</fullName>
    </recommendedName>
</protein>
<keyword evidence="13" id="KW-1185">Reference proteome</keyword>
<keyword evidence="5 10" id="KW-0500">Molybdenum</keyword>
<evidence type="ECO:0000256" key="10">
    <source>
        <dbReference type="RuleBase" id="RU365097"/>
    </source>
</evidence>
<evidence type="ECO:0000256" key="3">
    <source>
        <dbReference type="ARBA" id="ARBA00022448"/>
    </source>
</evidence>
<comment type="similarity">
    <text evidence="2 10">Belongs to the binding-protein-dependent transport system permease family. CysTW subfamily.</text>
</comment>
<comment type="caution">
    <text evidence="12">The sequence shown here is derived from an EMBL/GenBank/DDBJ whole genome shotgun (WGS) entry which is preliminary data.</text>
</comment>
<dbReference type="InterPro" id="IPR035906">
    <property type="entry name" value="MetI-like_sf"/>
</dbReference>
<accession>A0A9Q4B5I5</accession>
<comment type="subcellular location">
    <subcellularLocation>
        <location evidence="1 9">Cell membrane</location>
        <topology evidence="1 9">Multi-pass membrane protein</topology>
    </subcellularLocation>
</comment>
<proteinExistence type="inferred from homology"/>
<feature type="transmembrane region" description="Helical" evidence="9">
    <location>
        <begin position="45"/>
        <end position="69"/>
    </location>
</feature>
<feature type="domain" description="ABC transmembrane type-1" evidence="11">
    <location>
        <begin position="10"/>
        <end position="216"/>
    </location>
</feature>
<reference evidence="12" key="1">
    <citation type="submission" date="2020-06" db="EMBL/GenBank/DDBJ databases">
        <title>Insight into the genomes of haloalkaliphilic bacilli from Kenyan soda lakes.</title>
        <authorList>
            <person name="Mwirichia R."/>
            <person name="Villamizar G.C."/>
            <person name="Poehlein A."/>
            <person name="Mugweru J."/>
            <person name="Kipnyargis A."/>
            <person name="Kiplimo D."/>
            <person name="Orwa P."/>
            <person name="Daniel R."/>
        </authorList>
    </citation>
    <scope>NUCLEOTIDE SEQUENCE</scope>
    <source>
        <strain evidence="12">B1096_S55</strain>
    </source>
</reference>
<feature type="transmembrane region" description="Helical" evidence="9">
    <location>
        <begin position="89"/>
        <end position="114"/>
    </location>
</feature>
<dbReference type="GO" id="GO:0015098">
    <property type="term" value="F:molybdate ion transmembrane transporter activity"/>
    <property type="evidence" value="ECO:0007669"/>
    <property type="project" value="UniProtKB-UniRule"/>
</dbReference>
<evidence type="ECO:0000256" key="5">
    <source>
        <dbReference type="ARBA" id="ARBA00022505"/>
    </source>
</evidence>
<keyword evidence="3 9" id="KW-0813">Transport</keyword>
<feature type="transmembrane region" description="Helical" evidence="9">
    <location>
        <begin position="135"/>
        <end position="154"/>
    </location>
</feature>
<dbReference type="PROSITE" id="PS50928">
    <property type="entry name" value="ABC_TM1"/>
    <property type="match status" value="1"/>
</dbReference>
<evidence type="ECO:0000256" key="7">
    <source>
        <dbReference type="ARBA" id="ARBA00022989"/>
    </source>
</evidence>
<organism evidence="12 13">
    <name type="scientific">Salipaludibacillus agaradhaerens</name>
    <name type="common">Bacillus agaradhaerens</name>
    <dbReference type="NCBI Taxonomy" id="76935"/>
    <lineage>
        <taxon>Bacteria</taxon>
        <taxon>Bacillati</taxon>
        <taxon>Bacillota</taxon>
        <taxon>Bacilli</taxon>
        <taxon>Bacillales</taxon>
        <taxon>Bacillaceae</taxon>
    </lineage>
</organism>
<dbReference type="AlphaFoldDB" id="A0A9Q4B5I5"/>
<evidence type="ECO:0000256" key="9">
    <source>
        <dbReference type="RuleBase" id="RU363032"/>
    </source>
</evidence>
<gene>
    <name evidence="12" type="primary">modB</name>
    <name evidence="12" type="ORF">HXA33_19470</name>
</gene>
<dbReference type="PANTHER" id="PTHR30183:SF3">
    <property type="entry name" value="MOLYBDENUM TRANSPORT SYSTEM PERMEASE PROTEIN MODB"/>
    <property type="match status" value="1"/>
</dbReference>
<keyword evidence="8 9" id="KW-0472">Membrane</keyword>
<evidence type="ECO:0000256" key="8">
    <source>
        <dbReference type="ARBA" id="ARBA00023136"/>
    </source>
</evidence>
<evidence type="ECO:0000256" key="6">
    <source>
        <dbReference type="ARBA" id="ARBA00022692"/>
    </source>
</evidence>
<keyword evidence="4 10" id="KW-1003">Cell membrane</keyword>
<evidence type="ECO:0000256" key="2">
    <source>
        <dbReference type="ARBA" id="ARBA00007069"/>
    </source>
</evidence>
<dbReference type="EMBL" id="JABXYM010000002">
    <property type="protein sequence ID" value="MCR6098692.1"/>
    <property type="molecule type" value="Genomic_DNA"/>
</dbReference>
<dbReference type="SUPFAM" id="SSF161098">
    <property type="entry name" value="MetI-like"/>
    <property type="match status" value="1"/>
</dbReference>
<dbReference type="CDD" id="cd06261">
    <property type="entry name" value="TM_PBP2"/>
    <property type="match status" value="1"/>
</dbReference>
<dbReference type="NCBIfam" id="TIGR02141">
    <property type="entry name" value="modB_ABC"/>
    <property type="match status" value="1"/>
</dbReference>
<dbReference type="GO" id="GO:0005886">
    <property type="term" value="C:plasma membrane"/>
    <property type="evidence" value="ECO:0007669"/>
    <property type="project" value="UniProtKB-SubCell"/>
</dbReference>